<evidence type="ECO:0000313" key="3">
    <source>
        <dbReference type="Proteomes" id="UP000029575"/>
    </source>
</evidence>
<keyword evidence="1" id="KW-0472">Membrane</keyword>
<keyword evidence="1" id="KW-1133">Transmembrane helix</keyword>
<evidence type="ECO:0000256" key="1">
    <source>
        <dbReference type="SAM" id="Phobius"/>
    </source>
</evidence>
<accession>A0AA89CHW3</accession>
<gene>
    <name evidence="2" type="ORF">DM43_2049</name>
</gene>
<sequence>MKLVTVVVGALVGGALATMICWGALYVYGAFVLRGKGSLFDTNPEIANLFFAAWGGLILIFAMAAAVVVTRRKYH</sequence>
<evidence type="ECO:0000313" key="2">
    <source>
        <dbReference type="EMBL" id="KGB93564.1"/>
    </source>
</evidence>
<protein>
    <submittedName>
        <fullName evidence="2">Membrane protein</fullName>
    </submittedName>
</protein>
<dbReference type="AlphaFoldDB" id="A0AA89CHW3"/>
<proteinExistence type="predicted"/>
<feature type="transmembrane region" description="Helical" evidence="1">
    <location>
        <begin position="49"/>
        <end position="69"/>
    </location>
</feature>
<feature type="transmembrane region" description="Helical" evidence="1">
    <location>
        <begin position="7"/>
        <end position="29"/>
    </location>
</feature>
<keyword evidence="1" id="KW-0812">Transmembrane</keyword>
<comment type="caution">
    <text evidence="2">The sequence shown here is derived from an EMBL/GenBank/DDBJ whole genome shotgun (WGS) entry which is preliminary data.</text>
</comment>
<dbReference type="EMBL" id="JPGD01000006">
    <property type="protein sequence ID" value="KGB93564.1"/>
    <property type="molecule type" value="Genomic_DNA"/>
</dbReference>
<dbReference type="Proteomes" id="UP000029575">
    <property type="component" value="Unassembled WGS sequence"/>
</dbReference>
<reference evidence="2 3" key="1">
    <citation type="submission" date="2014-06" db="EMBL/GenBank/DDBJ databases">
        <authorList>
            <person name="Bishop-Lilly K.A."/>
            <person name="Broomall S.M."/>
            <person name="Chain P.S."/>
            <person name="Chertkov O."/>
            <person name="Coyne S.R."/>
            <person name="Daligault H.E."/>
            <person name="Davenport K.W."/>
            <person name="Erkkila T."/>
            <person name="Frey K.G."/>
            <person name="Gibbons H.S."/>
            <person name="Gu W."/>
            <person name="Jaissle J."/>
            <person name="Johnson S.L."/>
            <person name="Koroleva G.I."/>
            <person name="Ladner J.T."/>
            <person name="Lo C.-C."/>
            <person name="Minogue T.D."/>
            <person name="Munk C."/>
            <person name="Palacios G.F."/>
            <person name="Redden C.L."/>
            <person name="Rosenzweig C.N."/>
            <person name="Scholz M.B."/>
            <person name="Teshima H."/>
            <person name="Xu Y."/>
        </authorList>
    </citation>
    <scope>NUCLEOTIDE SEQUENCE [LARGE SCALE GENOMIC DNA]</scope>
    <source>
        <strain evidence="2 3">DWS 37UF10B-2</strain>
    </source>
</reference>
<name>A0AA89CHW3_BURCE</name>
<organism evidence="2 3">
    <name type="scientific">Burkholderia cepacia</name>
    <name type="common">Pseudomonas cepacia</name>
    <dbReference type="NCBI Taxonomy" id="292"/>
    <lineage>
        <taxon>Bacteria</taxon>
        <taxon>Pseudomonadati</taxon>
        <taxon>Pseudomonadota</taxon>
        <taxon>Betaproteobacteria</taxon>
        <taxon>Burkholderiales</taxon>
        <taxon>Burkholderiaceae</taxon>
        <taxon>Burkholderia</taxon>
        <taxon>Burkholderia cepacia complex</taxon>
    </lineage>
</organism>